<gene>
    <name evidence="1" type="ORF">G9U52_11620</name>
</gene>
<dbReference type="Proteomes" id="UP001165962">
    <property type="component" value="Unassembled WGS sequence"/>
</dbReference>
<reference evidence="1" key="1">
    <citation type="submission" date="2020-03" db="EMBL/GenBank/DDBJ databases">
        <title>Draft sequencing of Paenibacilllus sp. S3N08.</title>
        <authorList>
            <person name="Kim D.-U."/>
        </authorList>
    </citation>
    <scope>NUCLEOTIDE SEQUENCE</scope>
    <source>
        <strain evidence="1">S3N08</strain>
    </source>
</reference>
<dbReference type="GO" id="GO:0016740">
    <property type="term" value="F:transferase activity"/>
    <property type="evidence" value="ECO:0007669"/>
    <property type="project" value="UniProtKB-KW"/>
</dbReference>
<comment type="caution">
    <text evidence="1">The sequence shown here is derived from an EMBL/GenBank/DDBJ whole genome shotgun (WGS) entry which is preliminary data.</text>
</comment>
<name>A0ABX0J4Y5_9BACL</name>
<keyword evidence="2" id="KW-1185">Reference proteome</keyword>
<keyword evidence="1" id="KW-0808">Transferase</keyword>
<evidence type="ECO:0000313" key="2">
    <source>
        <dbReference type="Proteomes" id="UP001165962"/>
    </source>
</evidence>
<sequence>MKLIAFYLPQFHETDENNRNWGKGFTEWTNTRKAQPLFPGHYQPKEPYQDYYYDLTDESAREWQAQIARKYGIYGFCYYHYWFKGKRFLHKPIDAVLQNGKPDFPFCLSWANDPWTRTWTGSSHEVLEDQDYGEKVDWKEHFEFLLTAFKDKRYIRVENKPLFLIYRPSDIPQCEEMLEYWQKLAVENGLDGIHLVQTLNRFNNPQLKGFDARIEFEPGYTMYLTNGIHCGKAVDGYKQTFNLMDYDKYWSCILERKVDMDSVKTYLGAFIDWDNSARVGGERPLIFTGASPEKFSLYLTQQIKKSLDINSDFLFINAWNEWAEGTYLEPDKKYEFQYLEALKKALANNGFCER</sequence>
<dbReference type="Gene3D" id="3.20.20.80">
    <property type="entry name" value="Glycosidases"/>
    <property type="match status" value="1"/>
</dbReference>
<dbReference type="RefSeq" id="WP_166149640.1">
    <property type="nucleotide sequence ID" value="NZ_JAAOIW010000004.1"/>
</dbReference>
<evidence type="ECO:0000313" key="1">
    <source>
        <dbReference type="EMBL" id="NHN30481.1"/>
    </source>
</evidence>
<accession>A0ABX0J4Y5</accession>
<dbReference type="PANTHER" id="PTHR41244">
    <property type="entry name" value="RHAMNAN SYNTHESIS F"/>
    <property type="match status" value="1"/>
</dbReference>
<dbReference type="PANTHER" id="PTHR41244:SF1">
    <property type="entry name" value="GLYCOSYLTRANSFERASE"/>
    <property type="match status" value="1"/>
</dbReference>
<proteinExistence type="predicted"/>
<organism evidence="1 2">
    <name type="scientific">Paenibacillus agricola</name>
    <dbReference type="NCBI Taxonomy" id="2716264"/>
    <lineage>
        <taxon>Bacteria</taxon>
        <taxon>Bacillati</taxon>
        <taxon>Bacillota</taxon>
        <taxon>Bacilli</taxon>
        <taxon>Bacillales</taxon>
        <taxon>Paenibacillaceae</taxon>
        <taxon>Paenibacillus</taxon>
    </lineage>
</organism>
<protein>
    <submittedName>
        <fullName evidence="1">Glycosyl transferase</fullName>
    </submittedName>
</protein>
<dbReference type="InterPro" id="IPR032719">
    <property type="entry name" value="WbsX"/>
</dbReference>
<dbReference type="EMBL" id="JAAOIW010000004">
    <property type="protein sequence ID" value="NHN30481.1"/>
    <property type="molecule type" value="Genomic_DNA"/>
</dbReference>
<dbReference type="Pfam" id="PF14307">
    <property type="entry name" value="Glyco_tran_WbsX"/>
    <property type="match status" value="1"/>
</dbReference>
<dbReference type="CDD" id="cd11579">
    <property type="entry name" value="Glyco_tran_WbsX"/>
    <property type="match status" value="1"/>
</dbReference>